<accession>A0A8S9U1S1</accession>
<evidence type="ECO:0000259" key="1">
    <source>
        <dbReference type="Pfam" id="PF03184"/>
    </source>
</evidence>
<feature type="domain" description="DDE-1" evidence="1">
    <location>
        <begin position="181"/>
        <end position="307"/>
    </location>
</feature>
<dbReference type="InterPro" id="IPR004875">
    <property type="entry name" value="DDE_SF_endonuclease_dom"/>
</dbReference>
<dbReference type="GO" id="GO:0004519">
    <property type="term" value="F:endonuclease activity"/>
    <property type="evidence" value="ECO:0007669"/>
    <property type="project" value="UniProtKB-KW"/>
</dbReference>
<name>A0A8S9U1S1_PHYIN</name>
<dbReference type="Proteomes" id="UP000704712">
    <property type="component" value="Unassembled WGS sequence"/>
</dbReference>
<protein>
    <submittedName>
        <fullName evidence="2">DDE superfamily endonuclease</fullName>
    </submittedName>
</protein>
<dbReference type="Pfam" id="PF03184">
    <property type="entry name" value="DDE_1"/>
    <property type="match status" value="1"/>
</dbReference>
<evidence type="ECO:0000313" key="3">
    <source>
        <dbReference type="Proteomes" id="UP000704712"/>
    </source>
</evidence>
<gene>
    <name evidence="2" type="ORF">GN958_ATG16614</name>
</gene>
<sequence length="321" mass="36444">TEELASKYRVHCAPLWRWAKAEGKISEAQVASPKKRSFKMVYGYKKECTPNDKNYEIGVKSQCLLLVTVRLEPEYRSGRSVDAAVASIRRFCLRNRLLGPDKYETVFNIDQTSIYIDLGPKRTIEFVGAKNVDAIQGMSENSFRASLLLCASATNKNVWPRSGPVHQELMGNRNYRKGAILTVQKKAYCDGERMLGWINEVWKPSVTAPRLLLLDSPKTHRMSSVRNTLENESCTSVECIPPEITGLAQPMDGSVMNELKNLCRNYFVSYHAVSDFAEDAPARCKLETEIVARAWREVRIKVIVRGFIKADIAICRWKVCR</sequence>
<keyword evidence="2" id="KW-0378">Hydrolase</keyword>
<evidence type="ECO:0000313" key="2">
    <source>
        <dbReference type="EMBL" id="KAF4134233.1"/>
    </source>
</evidence>
<comment type="caution">
    <text evidence="2">The sequence shown here is derived from an EMBL/GenBank/DDBJ whole genome shotgun (WGS) entry which is preliminary data.</text>
</comment>
<reference evidence="2" key="1">
    <citation type="submission" date="2020-03" db="EMBL/GenBank/DDBJ databases">
        <title>Hybrid Assembly of Korean Phytophthora infestans isolates.</title>
        <authorList>
            <person name="Prokchorchik M."/>
            <person name="Lee Y."/>
            <person name="Seo J."/>
            <person name="Cho J.-H."/>
            <person name="Park Y.-E."/>
            <person name="Jang D.-C."/>
            <person name="Im J.-S."/>
            <person name="Choi J.-G."/>
            <person name="Park H.-J."/>
            <person name="Lee G.-B."/>
            <person name="Lee Y.-G."/>
            <person name="Hong S.-Y."/>
            <person name="Cho K."/>
            <person name="Sohn K.H."/>
        </authorList>
    </citation>
    <scope>NUCLEOTIDE SEQUENCE</scope>
    <source>
        <strain evidence="2">KR_2_A2</strain>
    </source>
</reference>
<dbReference type="AlphaFoldDB" id="A0A8S9U1S1"/>
<keyword evidence="2" id="KW-0255">Endonuclease</keyword>
<dbReference type="EMBL" id="JAACNO010002331">
    <property type="protein sequence ID" value="KAF4134233.1"/>
    <property type="molecule type" value="Genomic_DNA"/>
</dbReference>
<keyword evidence="2" id="KW-0540">Nuclease</keyword>
<feature type="non-terminal residue" evidence="2">
    <location>
        <position position="321"/>
    </location>
</feature>
<organism evidence="2 3">
    <name type="scientific">Phytophthora infestans</name>
    <name type="common">Potato late blight agent</name>
    <name type="synonym">Botrytis infestans</name>
    <dbReference type="NCBI Taxonomy" id="4787"/>
    <lineage>
        <taxon>Eukaryota</taxon>
        <taxon>Sar</taxon>
        <taxon>Stramenopiles</taxon>
        <taxon>Oomycota</taxon>
        <taxon>Peronosporomycetes</taxon>
        <taxon>Peronosporales</taxon>
        <taxon>Peronosporaceae</taxon>
        <taxon>Phytophthora</taxon>
    </lineage>
</organism>
<dbReference type="GO" id="GO:0003676">
    <property type="term" value="F:nucleic acid binding"/>
    <property type="evidence" value="ECO:0007669"/>
    <property type="project" value="InterPro"/>
</dbReference>
<proteinExistence type="predicted"/>